<evidence type="ECO:0008006" key="4">
    <source>
        <dbReference type="Google" id="ProtNLM"/>
    </source>
</evidence>
<feature type="transmembrane region" description="Helical" evidence="1">
    <location>
        <begin position="77"/>
        <end position="97"/>
    </location>
</feature>
<gene>
    <name evidence="2" type="ORF">E2A64_06340</name>
</gene>
<dbReference type="Proteomes" id="UP000295131">
    <property type="component" value="Unassembled WGS sequence"/>
</dbReference>
<keyword evidence="1" id="KW-1133">Transmembrane helix</keyword>
<proteinExistence type="predicted"/>
<keyword evidence="3" id="KW-1185">Reference proteome</keyword>
<organism evidence="2 3">
    <name type="scientific">Pseudohoeflea suaedae</name>
    <dbReference type="NCBI Taxonomy" id="877384"/>
    <lineage>
        <taxon>Bacteria</taxon>
        <taxon>Pseudomonadati</taxon>
        <taxon>Pseudomonadota</taxon>
        <taxon>Alphaproteobacteria</taxon>
        <taxon>Hyphomicrobiales</taxon>
        <taxon>Rhizobiaceae</taxon>
        <taxon>Pseudohoeflea</taxon>
    </lineage>
</organism>
<accession>A0A4R5PPC6</accession>
<comment type="caution">
    <text evidence="2">The sequence shown here is derived from an EMBL/GenBank/DDBJ whole genome shotgun (WGS) entry which is preliminary data.</text>
</comment>
<keyword evidence="1" id="KW-0472">Membrane</keyword>
<name>A0A4R5PPC6_9HYPH</name>
<evidence type="ECO:0000256" key="1">
    <source>
        <dbReference type="SAM" id="Phobius"/>
    </source>
</evidence>
<dbReference type="AlphaFoldDB" id="A0A4R5PPC6"/>
<dbReference type="EMBL" id="SMSI01000001">
    <property type="protein sequence ID" value="TDH38713.1"/>
    <property type="molecule type" value="Genomic_DNA"/>
</dbReference>
<protein>
    <recommendedName>
        <fullName evidence="4">Nucleoside recognition protein</fullName>
    </recommendedName>
</protein>
<evidence type="ECO:0000313" key="2">
    <source>
        <dbReference type="EMBL" id="TDH38713.1"/>
    </source>
</evidence>
<sequence length="199" mass="21525">MMATTVLRIAGALVYGFIIHRICSATGWLSAPVDPVWVPLSGVTTWPDFFLGLGEAMVWMFVILVGLFWVLEIMKLVGLMGLLMRALSPMLRLAGIRGEAGELTAIGLFLGISYGAGFLVREARSGRVSPRQVFLSCAFMGFAHSVIEDTILVLALGADIYTVLVGRVIFAVIATGIIALLLRGVSEATFMARLYRQKA</sequence>
<keyword evidence="1" id="KW-0812">Transmembrane</keyword>
<evidence type="ECO:0000313" key="3">
    <source>
        <dbReference type="Proteomes" id="UP000295131"/>
    </source>
</evidence>
<feature type="transmembrane region" description="Helical" evidence="1">
    <location>
        <begin position="133"/>
        <end position="158"/>
    </location>
</feature>
<reference evidence="2 3" key="1">
    <citation type="journal article" date="2013" name="Int. J. Syst. Evol. Microbiol.">
        <title>Hoeflea suaedae sp. nov., an endophytic bacterium isolated from the root of the halophyte Suaeda maritima.</title>
        <authorList>
            <person name="Chung E.J."/>
            <person name="Park J.A."/>
            <person name="Pramanik P."/>
            <person name="Bibi F."/>
            <person name="Jeon C.O."/>
            <person name="Chung Y.R."/>
        </authorList>
    </citation>
    <scope>NUCLEOTIDE SEQUENCE [LARGE SCALE GENOMIC DNA]</scope>
    <source>
        <strain evidence="2 3">YC6898</strain>
    </source>
</reference>
<feature type="transmembrane region" description="Helical" evidence="1">
    <location>
        <begin position="103"/>
        <end position="121"/>
    </location>
</feature>
<feature type="transmembrane region" description="Helical" evidence="1">
    <location>
        <begin position="49"/>
        <end position="70"/>
    </location>
</feature>
<feature type="transmembrane region" description="Helical" evidence="1">
    <location>
        <begin position="164"/>
        <end position="185"/>
    </location>
</feature>
<feature type="transmembrane region" description="Helical" evidence="1">
    <location>
        <begin position="12"/>
        <end position="29"/>
    </location>
</feature>